<dbReference type="GO" id="GO:0046872">
    <property type="term" value="F:metal ion binding"/>
    <property type="evidence" value="ECO:0007669"/>
    <property type="project" value="UniProtKB-KW"/>
</dbReference>
<dbReference type="SMART" id="SM00607">
    <property type="entry name" value="FTP"/>
    <property type="match status" value="1"/>
</dbReference>
<dbReference type="SUPFAM" id="SSF49785">
    <property type="entry name" value="Galactose-binding domain-like"/>
    <property type="match status" value="1"/>
</dbReference>
<evidence type="ECO:0000313" key="10">
    <source>
        <dbReference type="Proteomes" id="UP000507470"/>
    </source>
</evidence>
<dbReference type="Proteomes" id="UP000507470">
    <property type="component" value="Unassembled WGS sequence"/>
</dbReference>
<protein>
    <recommendedName>
        <fullName evidence="8">Fucolectin tachylectin-4 pentraxin-1 domain-containing protein</fullName>
    </recommendedName>
</protein>
<sequence>MINSNEIIETLVDLQRQTQELKQILKGEITETSVELRIKRQTEELKQILKDAERSYESKMKEALHECKGNLTITLESMKAANKTNHEDKDKDNANHSNRIIKEVARGKISKQSTQYKTLISGNANDGNLNTFSHTNGGMSFWEVDLGRDFKIKQIQIFVRKDCCCGELIRQLDILVGPSHNKLEKCAFYEGPAQTGFHLVFECPHIISGCYVSIQKGDSTNLALAEVKVMAFDENLDS</sequence>
<reference evidence="9 10" key="1">
    <citation type="submission" date="2020-06" db="EMBL/GenBank/DDBJ databases">
        <authorList>
            <person name="Li R."/>
            <person name="Bekaert M."/>
        </authorList>
    </citation>
    <scope>NUCLEOTIDE SEQUENCE [LARGE SCALE GENOMIC DNA]</scope>
    <source>
        <strain evidence="10">wild</strain>
    </source>
</reference>
<evidence type="ECO:0000313" key="9">
    <source>
        <dbReference type="EMBL" id="CAC5395517.1"/>
    </source>
</evidence>
<evidence type="ECO:0000256" key="1">
    <source>
        <dbReference type="ARBA" id="ARBA00002219"/>
    </source>
</evidence>
<comment type="similarity">
    <text evidence="2">Belongs to the fucolectin family.</text>
</comment>
<dbReference type="InterPro" id="IPR006585">
    <property type="entry name" value="FTP1"/>
</dbReference>
<dbReference type="OrthoDB" id="6125609at2759"/>
<dbReference type="GO" id="GO:0042806">
    <property type="term" value="F:fucose binding"/>
    <property type="evidence" value="ECO:0007669"/>
    <property type="project" value="UniProtKB-ARBA"/>
</dbReference>
<evidence type="ECO:0000259" key="8">
    <source>
        <dbReference type="SMART" id="SM00607"/>
    </source>
</evidence>
<keyword evidence="7" id="KW-1015">Disulfide bond</keyword>
<keyword evidence="6" id="KW-0106">Calcium</keyword>
<dbReference type="Pfam" id="PF22633">
    <property type="entry name" value="F5_F8_type_C_2"/>
    <property type="match status" value="1"/>
</dbReference>
<dbReference type="PANTHER" id="PTHR45713">
    <property type="entry name" value="FTP DOMAIN-CONTAINING PROTEIN"/>
    <property type="match status" value="1"/>
</dbReference>
<dbReference type="GO" id="GO:0010185">
    <property type="term" value="P:regulation of cellular defense response"/>
    <property type="evidence" value="ECO:0007669"/>
    <property type="project" value="UniProtKB-ARBA"/>
</dbReference>
<comment type="function">
    <text evidence="1">Acts as a defensive agent. Recognizes blood group fucosylated oligosaccharides including A, B, H and Lewis B-type antigens. Does not recognize Lewis A antigen and has low affinity for monovalent haptens.</text>
</comment>
<evidence type="ECO:0000256" key="7">
    <source>
        <dbReference type="ARBA" id="ARBA00023157"/>
    </source>
</evidence>
<keyword evidence="10" id="KW-1185">Reference proteome</keyword>
<feature type="domain" description="Fucolectin tachylectin-4 pentraxin-1" evidence="8">
    <location>
        <begin position="101"/>
        <end position="235"/>
    </location>
</feature>
<evidence type="ECO:0000256" key="6">
    <source>
        <dbReference type="ARBA" id="ARBA00022837"/>
    </source>
</evidence>
<gene>
    <name evidence="9" type="ORF">MCOR_30183</name>
</gene>
<dbReference type="EMBL" id="CACVKT020005542">
    <property type="protein sequence ID" value="CAC5395517.1"/>
    <property type="molecule type" value="Genomic_DNA"/>
</dbReference>
<dbReference type="Gene3D" id="2.60.120.260">
    <property type="entry name" value="Galactose-binding domain-like"/>
    <property type="match status" value="1"/>
</dbReference>
<evidence type="ECO:0000256" key="4">
    <source>
        <dbReference type="ARBA" id="ARBA00022723"/>
    </source>
</evidence>
<comment type="subunit">
    <text evidence="3">Homotrimer.</text>
</comment>
<evidence type="ECO:0000256" key="5">
    <source>
        <dbReference type="ARBA" id="ARBA00022734"/>
    </source>
</evidence>
<dbReference type="AlphaFoldDB" id="A0A6J8CK77"/>
<dbReference type="InterPro" id="IPR008979">
    <property type="entry name" value="Galactose-bd-like_sf"/>
</dbReference>
<organism evidence="9 10">
    <name type="scientific">Mytilus coruscus</name>
    <name type="common">Sea mussel</name>
    <dbReference type="NCBI Taxonomy" id="42192"/>
    <lineage>
        <taxon>Eukaryota</taxon>
        <taxon>Metazoa</taxon>
        <taxon>Spiralia</taxon>
        <taxon>Lophotrochozoa</taxon>
        <taxon>Mollusca</taxon>
        <taxon>Bivalvia</taxon>
        <taxon>Autobranchia</taxon>
        <taxon>Pteriomorphia</taxon>
        <taxon>Mytilida</taxon>
        <taxon>Mytiloidea</taxon>
        <taxon>Mytilidae</taxon>
        <taxon>Mytilinae</taxon>
        <taxon>Mytilus</taxon>
    </lineage>
</organism>
<name>A0A6J8CK77_MYTCO</name>
<accession>A0A6J8CK77</accession>
<keyword evidence="5" id="KW-0430">Lectin</keyword>
<dbReference type="GO" id="GO:0001868">
    <property type="term" value="P:regulation of complement activation, lectin pathway"/>
    <property type="evidence" value="ECO:0007669"/>
    <property type="project" value="UniProtKB-ARBA"/>
</dbReference>
<proteinExistence type="inferred from homology"/>
<dbReference type="PANTHER" id="PTHR45713:SF15">
    <property type="entry name" value="F5_8 TYPE C DOMAIN-CONTAINING PROTEIN"/>
    <property type="match status" value="1"/>
</dbReference>
<dbReference type="InterPro" id="IPR051941">
    <property type="entry name" value="BG_Antigen-Binding_Lectin"/>
</dbReference>
<evidence type="ECO:0000256" key="2">
    <source>
        <dbReference type="ARBA" id="ARBA00010147"/>
    </source>
</evidence>
<evidence type="ECO:0000256" key="3">
    <source>
        <dbReference type="ARBA" id="ARBA00011233"/>
    </source>
</evidence>
<keyword evidence="4" id="KW-0479">Metal-binding</keyword>